<dbReference type="EMBL" id="ML977062">
    <property type="protein sequence ID" value="KAF1948327.1"/>
    <property type="molecule type" value="Genomic_DNA"/>
</dbReference>
<proteinExistence type="predicted"/>
<organism evidence="2 3">
    <name type="scientific">Byssothecium circinans</name>
    <dbReference type="NCBI Taxonomy" id="147558"/>
    <lineage>
        <taxon>Eukaryota</taxon>
        <taxon>Fungi</taxon>
        <taxon>Dikarya</taxon>
        <taxon>Ascomycota</taxon>
        <taxon>Pezizomycotina</taxon>
        <taxon>Dothideomycetes</taxon>
        <taxon>Pleosporomycetidae</taxon>
        <taxon>Pleosporales</taxon>
        <taxon>Massarineae</taxon>
        <taxon>Massarinaceae</taxon>
        <taxon>Byssothecium</taxon>
    </lineage>
</organism>
<accession>A0A6A5THE3</accession>
<dbReference type="AlphaFoldDB" id="A0A6A5THE3"/>
<feature type="region of interest" description="Disordered" evidence="1">
    <location>
        <begin position="1"/>
        <end position="31"/>
    </location>
</feature>
<keyword evidence="3" id="KW-1185">Reference proteome</keyword>
<feature type="compositionally biased region" description="Low complexity" evidence="1">
    <location>
        <begin position="303"/>
        <end position="314"/>
    </location>
</feature>
<evidence type="ECO:0000313" key="2">
    <source>
        <dbReference type="EMBL" id="KAF1948327.1"/>
    </source>
</evidence>
<feature type="compositionally biased region" description="Polar residues" evidence="1">
    <location>
        <begin position="134"/>
        <end position="146"/>
    </location>
</feature>
<dbReference type="OrthoDB" id="3439209at2759"/>
<evidence type="ECO:0008006" key="4">
    <source>
        <dbReference type="Google" id="ProtNLM"/>
    </source>
</evidence>
<feature type="compositionally biased region" description="Polar residues" evidence="1">
    <location>
        <begin position="18"/>
        <end position="31"/>
    </location>
</feature>
<gene>
    <name evidence="2" type="ORF">CC80DRAFT_511443</name>
</gene>
<protein>
    <recommendedName>
        <fullName evidence="4">Myb-like domain-containing protein</fullName>
    </recommendedName>
</protein>
<evidence type="ECO:0000256" key="1">
    <source>
        <dbReference type="SAM" id="MobiDB-lite"/>
    </source>
</evidence>
<name>A0A6A5THE3_9PLEO</name>
<evidence type="ECO:0000313" key="3">
    <source>
        <dbReference type="Proteomes" id="UP000800035"/>
    </source>
</evidence>
<reference evidence="2" key="1">
    <citation type="journal article" date="2020" name="Stud. Mycol.">
        <title>101 Dothideomycetes genomes: a test case for predicting lifestyles and emergence of pathogens.</title>
        <authorList>
            <person name="Haridas S."/>
            <person name="Albert R."/>
            <person name="Binder M."/>
            <person name="Bloem J."/>
            <person name="Labutti K."/>
            <person name="Salamov A."/>
            <person name="Andreopoulos B."/>
            <person name="Baker S."/>
            <person name="Barry K."/>
            <person name="Bills G."/>
            <person name="Bluhm B."/>
            <person name="Cannon C."/>
            <person name="Castanera R."/>
            <person name="Culley D."/>
            <person name="Daum C."/>
            <person name="Ezra D."/>
            <person name="Gonzalez J."/>
            <person name="Henrissat B."/>
            <person name="Kuo A."/>
            <person name="Liang C."/>
            <person name="Lipzen A."/>
            <person name="Lutzoni F."/>
            <person name="Magnuson J."/>
            <person name="Mondo S."/>
            <person name="Nolan M."/>
            <person name="Ohm R."/>
            <person name="Pangilinan J."/>
            <person name="Park H.-J."/>
            <person name="Ramirez L."/>
            <person name="Alfaro M."/>
            <person name="Sun H."/>
            <person name="Tritt A."/>
            <person name="Yoshinaga Y."/>
            <person name="Zwiers L.-H."/>
            <person name="Turgeon B."/>
            <person name="Goodwin S."/>
            <person name="Spatafora J."/>
            <person name="Crous P."/>
            <person name="Grigoriev I."/>
        </authorList>
    </citation>
    <scope>NUCLEOTIDE SEQUENCE</scope>
    <source>
        <strain evidence="2">CBS 675.92</strain>
    </source>
</reference>
<feature type="compositionally biased region" description="Pro residues" evidence="1">
    <location>
        <begin position="315"/>
        <end position="324"/>
    </location>
</feature>
<sequence length="468" mass="52375">MADQAMSQDIFAHHQKQQSRFPQPTPTTQHGGQLYPSYNLSALRHGTTPMQSTSWNGQGMRHRGQLDNGPSMQPATDSAGFAFDSNTRMNYPMMAAQPGVMKGSGDFHINSWLFQNRATLPRQASHVKLPPSLSPKSQHSNVSEQETAVDGEHDHSSASSEWAQLTPRSPEDTKFFPGSVETPDQSSYPYLPSSSMMNDRHNGLRLDALANTHATQGSRMPLTGLTGPPLGLVNWAFFNNMSGSANGPSYHDSNHNLVPSPRMPTYENSFSANPFYQQRAAGFGSQYLNAPQANSSHRTLTSTNETRPNNTPQPNNTPPTPTPSPRGTDAQSRRREEDRKLVKWKLEGLTYKDIREKLGSNAAESTLRGRYRALTKRKEERVRKPMWTEKDIRLLQEDVEQQLDSFADIYPTLSRTARLSKMSWKRTSAYIVEHGGSYAFGNATCKKKWADLQRQKLEREQAQGQAHS</sequence>
<feature type="region of interest" description="Disordered" evidence="1">
    <location>
        <begin position="288"/>
        <end position="339"/>
    </location>
</feature>
<feature type="compositionally biased region" description="Polar residues" evidence="1">
    <location>
        <begin position="157"/>
        <end position="167"/>
    </location>
</feature>
<dbReference type="Proteomes" id="UP000800035">
    <property type="component" value="Unassembled WGS sequence"/>
</dbReference>
<feature type="compositionally biased region" description="Polar residues" evidence="1">
    <location>
        <begin position="288"/>
        <end position="302"/>
    </location>
</feature>
<feature type="region of interest" description="Disordered" evidence="1">
    <location>
        <begin position="127"/>
        <end position="186"/>
    </location>
</feature>